<keyword evidence="2" id="KW-1134">Transmembrane beta strand</keyword>
<keyword evidence="2" id="KW-0812">Transmembrane</keyword>
<sequence>MTHPVPTTFARTAGALLAALALAGCAVGPQYQAPTPAPVKLASPEQALFSADRLQREWWRQLQDARLDALIGLALARNLDIGLALARNLDIRQAQARLREARAALDEKELDRWPTVTAAGGYTRSLSQINPGPDQRNLAQSYRAGFDATWEIDLFGRLQRRAEAAAARDQAAAADLAQTRLVVVAELARNYFEMRGAEQRLAVARANLATQQETLRVTAALVETGRGYAGDLASARAELAGTRALLAPLETQRRLAQYHIAVLAAMRPAELGELRQEQPLAPLAAQLPIGDVAMLLQRRPDVRAAERLLAATNADVGAITAELYPRIDLGGFLGFIALRGGDLGQASSKAFALAPTISWPALHLGSVQAQLRAGQARHDAARARYEQVALQAIEEVEGALTRYGQNQQRLRDLLDSATQSQRAADLAQTRYREGAAPYLTVLDAQRTLLRAQDAVAQSESESYTSLVALYKALGGGWNTDAAAPARSARTAALPASP</sequence>
<gene>
    <name evidence="3" type="primary">oprM_2</name>
    <name evidence="3" type="ORF">NCTC10911_01476</name>
</gene>
<dbReference type="GO" id="GO:0015562">
    <property type="term" value="F:efflux transmembrane transporter activity"/>
    <property type="evidence" value="ECO:0007669"/>
    <property type="project" value="InterPro"/>
</dbReference>
<dbReference type="RefSeq" id="WP_010930029.1">
    <property type="nucleotide sequence ID" value="NZ_AP024746.1"/>
</dbReference>
<dbReference type="SUPFAM" id="SSF56954">
    <property type="entry name" value="Outer membrane efflux proteins (OEP)"/>
    <property type="match status" value="1"/>
</dbReference>
<dbReference type="GeneID" id="69600783"/>
<dbReference type="OMA" id="YQVRQTE"/>
<evidence type="ECO:0000313" key="3">
    <source>
        <dbReference type="EMBL" id="SUV64450.1"/>
    </source>
</evidence>
<comment type="similarity">
    <text evidence="1 2">Belongs to the outer membrane factor (OMF) (TC 1.B.17) family.</text>
</comment>
<keyword evidence="2" id="KW-0732">Signal</keyword>
<evidence type="ECO:0000313" key="4">
    <source>
        <dbReference type="Proteomes" id="UP000255014"/>
    </source>
</evidence>
<reference evidence="3 4" key="1">
    <citation type="submission" date="2018-06" db="EMBL/GenBank/DDBJ databases">
        <authorList>
            <consortium name="Pathogen Informatics"/>
            <person name="Doyle S."/>
        </authorList>
    </citation>
    <scope>NUCLEOTIDE SEQUENCE [LARGE SCALE GENOMIC DNA]</scope>
    <source>
        <strain evidence="3 4">NCTC10911</strain>
    </source>
</reference>
<dbReference type="InterPro" id="IPR003423">
    <property type="entry name" value="OMP_efflux"/>
</dbReference>
<feature type="signal peptide" evidence="2">
    <location>
        <begin position="1"/>
        <end position="26"/>
    </location>
</feature>
<comment type="subcellular location">
    <subcellularLocation>
        <location evidence="2">Cell membrane</location>
        <topology evidence="2">Lipid-anchor</topology>
    </subcellularLocation>
</comment>
<dbReference type="Gene3D" id="1.20.1600.10">
    <property type="entry name" value="Outer membrane efflux proteins (OEP)"/>
    <property type="match status" value="1"/>
</dbReference>
<proteinExistence type="inferred from homology"/>
<name>A0A381A543_BORPT</name>
<dbReference type="EMBL" id="UFTT01000002">
    <property type="protein sequence ID" value="SUV64450.1"/>
    <property type="molecule type" value="Genomic_DNA"/>
</dbReference>
<accession>A0A381A543</accession>
<keyword evidence="2" id="KW-0449">Lipoprotein</keyword>
<dbReference type="AlphaFoldDB" id="A0A381A543"/>
<keyword evidence="2" id="KW-0564">Palmitate</keyword>
<dbReference type="PANTHER" id="PTHR30203:SF25">
    <property type="entry name" value="OUTER MEMBRANE PROTEIN-RELATED"/>
    <property type="match status" value="1"/>
</dbReference>
<dbReference type="Proteomes" id="UP000255014">
    <property type="component" value="Unassembled WGS sequence"/>
</dbReference>
<feature type="chain" id="PRO_5031676991" evidence="2">
    <location>
        <begin position="27"/>
        <end position="497"/>
    </location>
</feature>
<dbReference type="PANTHER" id="PTHR30203">
    <property type="entry name" value="OUTER MEMBRANE CATION EFFLUX PROTEIN"/>
    <property type="match status" value="1"/>
</dbReference>
<dbReference type="InterPro" id="IPR010131">
    <property type="entry name" value="MdtP/NodT-like"/>
</dbReference>
<dbReference type="GO" id="GO:0005886">
    <property type="term" value="C:plasma membrane"/>
    <property type="evidence" value="ECO:0007669"/>
    <property type="project" value="UniProtKB-SubCell"/>
</dbReference>
<evidence type="ECO:0000256" key="2">
    <source>
        <dbReference type="RuleBase" id="RU362097"/>
    </source>
</evidence>
<dbReference type="NCBIfam" id="TIGR01845">
    <property type="entry name" value="outer_NodT"/>
    <property type="match status" value="1"/>
</dbReference>
<evidence type="ECO:0000256" key="1">
    <source>
        <dbReference type="ARBA" id="ARBA00007613"/>
    </source>
</evidence>
<organism evidence="3 4">
    <name type="scientific">Bordetella pertussis</name>
    <dbReference type="NCBI Taxonomy" id="520"/>
    <lineage>
        <taxon>Bacteria</taxon>
        <taxon>Pseudomonadati</taxon>
        <taxon>Pseudomonadota</taxon>
        <taxon>Betaproteobacteria</taxon>
        <taxon>Burkholderiales</taxon>
        <taxon>Alcaligenaceae</taxon>
        <taxon>Bordetella</taxon>
    </lineage>
</organism>
<keyword evidence="2" id="KW-0472">Membrane</keyword>
<dbReference type="Gene3D" id="2.20.200.10">
    <property type="entry name" value="Outer membrane efflux proteins (OEP)"/>
    <property type="match status" value="1"/>
</dbReference>
<dbReference type="Pfam" id="PF02321">
    <property type="entry name" value="OEP"/>
    <property type="match status" value="2"/>
</dbReference>
<protein>
    <submittedName>
        <fullName evidence="3">Outer membrane protein oprM</fullName>
    </submittedName>
</protein>